<dbReference type="PANTHER" id="PTHR33492">
    <property type="entry name" value="OSJNBA0043A12.37 PROTEIN-RELATED"/>
    <property type="match status" value="1"/>
</dbReference>
<evidence type="ECO:0000256" key="1">
    <source>
        <dbReference type="SAM" id="MobiDB-lite"/>
    </source>
</evidence>
<dbReference type="PANTHER" id="PTHR33492:SF11">
    <property type="entry name" value="OS04G0670900 PROTEIN"/>
    <property type="match status" value="1"/>
</dbReference>
<dbReference type="EMBL" id="JBJQOH010000007">
    <property type="protein sequence ID" value="KAL3678025.1"/>
    <property type="molecule type" value="Genomic_DNA"/>
</dbReference>
<feature type="compositionally biased region" description="Acidic residues" evidence="1">
    <location>
        <begin position="113"/>
        <end position="128"/>
    </location>
</feature>
<feature type="domain" description="Myb/SANT-like DNA-binding" evidence="2">
    <location>
        <begin position="134"/>
        <end position="218"/>
    </location>
</feature>
<proteinExistence type="predicted"/>
<reference evidence="3 4" key="1">
    <citation type="submission" date="2024-09" db="EMBL/GenBank/DDBJ databases">
        <title>Chromosome-scale assembly of Riccia sorocarpa.</title>
        <authorList>
            <person name="Paukszto L."/>
        </authorList>
    </citation>
    <scope>NUCLEOTIDE SEQUENCE [LARGE SCALE GENOMIC DNA]</scope>
    <source>
        <strain evidence="3">LP-2024</strain>
        <tissue evidence="3">Aerial parts of the thallus</tissue>
    </source>
</reference>
<sequence>MFCPGCAIRELIVSTKVLPRELLCFHRKEPGRKWLRHSGMSLPALWILRSPCAADKERMPQHQSAPVREECVEPVTQERGRRRRPEKSQKNSASSSRGRKTVNDRQRPSRDDSPDDLDASEPENDDSTGGDAGRKKWRWWEIIVLLEAKRDEAVERSSAPVRGIVLRAVDQWNRIATKCKSKGVNYDGPQCQGKWNVLVREYRKIIDHNAPSGQQPWESMTPDERKEANLPITFETKHLRILDSFMKDRAGQNPGSIADSSINLESNVDSDEPTGKEEKLNDKRKRPMGENTRFMVCEKV</sequence>
<dbReference type="InterPro" id="IPR044822">
    <property type="entry name" value="Myb_DNA-bind_4"/>
</dbReference>
<dbReference type="Gene3D" id="1.10.10.60">
    <property type="entry name" value="Homeodomain-like"/>
    <property type="match status" value="1"/>
</dbReference>
<keyword evidence="4" id="KW-1185">Reference proteome</keyword>
<accession>A0ABD3GJ36</accession>
<comment type="caution">
    <text evidence="3">The sequence shown here is derived from an EMBL/GenBank/DDBJ whole genome shotgun (WGS) entry which is preliminary data.</text>
</comment>
<feature type="compositionally biased region" description="Basic and acidic residues" evidence="1">
    <location>
        <begin position="101"/>
        <end position="112"/>
    </location>
</feature>
<dbReference type="Pfam" id="PF13837">
    <property type="entry name" value="Myb_DNA-bind_4"/>
    <property type="match status" value="1"/>
</dbReference>
<evidence type="ECO:0000313" key="4">
    <source>
        <dbReference type="Proteomes" id="UP001633002"/>
    </source>
</evidence>
<protein>
    <recommendedName>
        <fullName evidence="2">Myb/SANT-like DNA-binding domain-containing protein</fullName>
    </recommendedName>
</protein>
<name>A0ABD3GJ36_9MARC</name>
<gene>
    <name evidence="3" type="ORF">R1sor_020981</name>
</gene>
<evidence type="ECO:0000259" key="2">
    <source>
        <dbReference type="Pfam" id="PF13837"/>
    </source>
</evidence>
<feature type="region of interest" description="Disordered" evidence="1">
    <location>
        <begin position="57"/>
        <end position="132"/>
    </location>
</feature>
<feature type="compositionally biased region" description="Basic and acidic residues" evidence="1">
    <location>
        <begin position="67"/>
        <end position="79"/>
    </location>
</feature>
<organism evidence="3 4">
    <name type="scientific">Riccia sorocarpa</name>
    <dbReference type="NCBI Taxonomy" id="122646"/>
    <lineage>
        <taxon>Eukaryota</taxon>
        <taxon>Viridiplantae</taxon>
        <taxon>Streptophyta</taxon>
        <taxon>Embryophyta</taxon>
        <taxon>Marchantiophyta</taxon>
        <taxon>Marchantiopsida</taxon>
        <taxon>Marchantiidae</taxon>
        <taxon>Marchantiales</taxon>
        <taxon>Ricciaceae</taxon>
        <taxon>Riccia</taxon>
    </lineage>
</organism>
<evidence type="ECO:0000313" key="3">
    <source>
        <dbReference type="EMBL" id="KAL3678025.1"/>
    </source>
</evidence>
<feature type="compositionally biased region" description="Polar residues" evidence="1">
    <location>
        <begin position="253"/>
        <end position="267"/>
    </location>
</feature>
<feature type="region of interest" description="Disordered" evidence="1">
    <location>
        <begin position="250"/>
        <end position="292"/>
    </location>
</feature>
<dbReference type="AlphaFoldDB" id="A0ABD3GJ36"/>
<dbReference type="Proteomes" id="UP001633002">
    <property type="component" value="Unassembled WGS sequence"/>
</dbReference>